<dbReference type="Pfam" id="PF12836">
    <property type="entry name" value="HHH_3"/>
    <property type="match status" value="1"/>
</dbReference>
<evidence type="ECO:0000256" key="2">
    <source>
        <dbReference type="ARBA" id="ARBA00022723"/>
    </source>
</evidence>
<dbReference type="RefSeq" id="WP_021635431.1">
    <property type="nucleotide sequence ID" value="NZ_CANNOQ010000335.1"/>
</dbReference>
<dbReference type="InterPro" id="IPR007197">
    <property type="entry name" value="rSAM"/>
</dbReference>
<dbReference type="InterPro" id="IPR013785">
    <property type="entry name" value="Aldolase_TIM"/>
</dbReference>
<reference evidence="5" key="1">
    <citation type="submission" date="2018-08" db="EMBL/GenBank/DDBJ databases">
        <title>A genome reference for cultivated species of the human gut microbiota.</title>
        <authorList>
            <person name="Zou Y."/>
            <person name="Xue W."/>
            <person name="Luo G."/>
        </authorList>
    </citation>
    <scope>NUCLEOTIDE SEQUENCE [LARGE SCALE GENOMIC DNA]</scope>
    <source>
        <strain evidence="5">TF05-5AC</strain>
    </source>
</reference>
<accession>A0A3E3HYK1</accession>
<organism evidence="5 6">
    <name type="scientific">Eisenbergiella massiliensis</name>
    <dbReference type="NCBI Taxonomy" id="1720294"/>
    <lineage>
        <taxon>Bacteria</taxon>
        <taxon>Bacillati</taxon>
        <taxon>Bacillota</taxon>
        <taxon>Clostridia</taxon>
        <taxon>Lachnospirales</taxon>
        <taxon>Lachnospiraceae</taxon>
        <taxon>Eisenbergiella</taxon>
    </lineage>
</organism>
<evidence type="ECO:0000313" key="6">
    <source>
        <dbReference type="Proteomes" id="UP000260812"/>
    </source>
</evidence>
<keyword evidence="4" id="KW-0411">Iron-sulfur</keyword>
<dbReference type="SFLD" id="SFLDS00029">
    <property type="entry name" value="Radical_SAM"/>
    <property type="match status" value="1"/>
</dbReference>
<evidence type="ECO:0000256" key="1">
    <source>
        <dbReference type="ARBA" id="ARBA00022691"/>
    </source>
</evidence>
<dbReference type="GeneID" id="97989330"/>
<dbReference type="NCBIfam" id="TIGR03916">
    <property type="entry name" value="rSAM_link_UDG"/>
    <property type="match status" value="1"/>
</dbReference>
<keyword evidence="1" id="KW-0949">S-adenosyl-L-methionine</keyword>
<dbReference type="CDD" id="cd01335">
    <property type="entry name" value="Radical_SAM"/>
    <property type="match status" value="1"/>
</dbReference>
<proteinExistence type="predicted"/>
<dbReference type="EMBL" id="QVLV01000019">
    <property type="protein sequence ID" value="RGE56924.1"/>
    <property type="molecule type" value="Genomic_DNA"/>
</dbReference>
<dbReference type="InterPro" id="IPR058240">
    <property type="entry name" value="rSAM_sf"/>
</dbReference>
<dbReference type="SFLD" id="SFLDG01102">
    <property type="entry name" value="Uncharacterised_Radical_SAM_Su"/>
    <property type="match status" value="1"/>
</dbReference>
<dbReference type="InterPro" id="IPR023874">
    <property type="entry name" value="DNA_rSAM_put"/>
</dbReference>
<dbReference type="Gene3D" id="1.10.150.320">
    <property type="entry name" value="Photosystem II 12 kDa extrinsic protein"/>
    <property type="match status" value="1"/>
</dbReference>
<dbReference type="Proteomes" id="UP000260812">
    <property type="component" value="Unassembled WGS sequence"/>
</dbReference>
<dbReference type="GO" id="GO:0003824">
    <property type="term" value="F:catalytic activity"/>
    <property type="evidence" value="ECO:0007669"/>
    <property type="project" value="InterPro"/>
</dbReference>
<dbReference type="PANTHER" id="PTHR21180">
    <property type="entry name" value="ENDONUCLEASE/EXONUCLEASE/PHOSPHATASE FAMILY DOMAIN-CONTAINING PROTEIN 1"/>
    <property type="match status" value="1"/>
</dbReference>
<dbReference type="PANTHER" id="PTHR21180:SF9">
    <property type="entry name" value="TYPE II SECRETION SYSTEM PROTEIN K"/>
    <property type="match status" value="1"/>
</dbReference>
<dbReference type="InterPro" id="IPR051675">
    <property type="entry name" value="Endo/Exo/Phosphatase_dom_1"/>
</dbReference>
<dbReference type="SUPFAM" id="SSF102114">
    <property type="entry name" value="Radical SAM enzymes"/>
    <property type="match status" value="1"/>
</dbReference>
<name>A0A3E3HYK1_9FIRM</name>
<evidence type="ECO:0000256" key="4">
    <source>
        <dbReference type="ARBA" id="ARBA00023014"/>
    </source>
</evidence>
<sequence>MDYSIADRQMSIMDKLGILTDAAKYDVACTSSGNERKGDGTGMGNTIKAGICHSFSGDGRCISLLKILFTNECIYDCKYCVNRCSNDVPRASFTPDEVCRLTIEFYRRNYIEGLFLSSGILYSPDYTMELLYQTLYKLRREYNFQGYIHVKAIPGANQELVRMTGFLADRMSINLELPTAEGLKKLAPNKHRKNILTPMRLIQNGIAVNKNEVAVYRHAPVFVPAGQSTQMIIGATPENDYQIMSVAQNLYDKFSLKRVFYSAFVQVNEDKDLPALPGGPPLLREHRLYQADWLLRFYGFRADELLDEKRPNFNVLLDPKEDWALRHLEFFPVEVNRADYQVLLRVPGIGVKSAQRIVKARRNGNLCFEDLKRIGVVLKRALYFITCSGHMMYKTKIEEDYITRNLLAVKEKLPAEAGGMTYRQLSLFDDVRFAPQRQEIRQAAGMAY</sequence>
<dbReference type="Gene3D" id="3.20.20.70">
    <property type="entry name" value="Aldolase class I"/>
    <property type="match status" value="1"/>
</dbReference>
<gene>
    <name evidence="5" type="ORF">DXC51_21310</name>
</gene>
<dbReference type="SUPFAM" id="SSF47781">
    <property type="entry name" value="RuvA domain 2-like"/>
    <property type="match status" value="1"/>
</dbReference>
<keyword evidence="2" id="KW-0479">Metal-binding</keyword>
<protein>
    <submittedName>
        <fullName evidence="5">Putative DNA modification/repair radical SAM protein</fullName>
    </submittedName>
</protein>
<dbReference type="GO" id="GO:0051536">
    <property type="term" value="F:iron-sulfur cluster binding"/>
    <property type="evidence" value="ECO:0007669"/>
    <property type="project" value="UniProtKB-KW"/>
</dbReference>
<evidence type="ECO:0000313" key="5">
    <source>
        <dbReference type="EMBL" id="RGE56924.1"/>
    </source>
</evidence>
<keyword evidence="3" id="KW-0408">Iron</keyword>
<dbReference type="InterPro" id="IPR010994">
    <property type="entry name" value="RuvA_2-like"/>
</dbReference>
<evidence type="ECO:0000256" key="3">
    <source>
        <dbReference type="ARBA" id="ARBA00023004"/>
    </source>
</evidence>
<comment type="caution">
    <text evidence="5">The sequence shown here is derived from an EMBL/GenBank/DDBJ whole genome shotgun (WGS) entry which is preliminary data.</text>
</comment>
<keyword evidence="6" id="KW-1185">Reference proteome</keyword>
<dbReference type="AlphaFoldDB" id="A0A3E3HYK1"/>
<dbReference type="GO" id="GO:0046872">
    <property type="term" value="F:metal ion binding"/>
    <property type="evidence" value="ECO:0007669"/>
    <property type="project" value="UniProtKB-KW"/>
</dbReference>